<dbReference type="PANTHER" id="PTHR48047:SF229">
    <property type="entry name" value="UDP-GLYCOSYLTRANSFERASE 73C3-RELATED"/>
    <property type="match status" value="1"/>
</dbReference>
<evidence type="ECO:0000313" key="5">
    <source>
        <dbReference type="EMBL" id="KAL0333992.1"/>
    </source>
</evidence>
<comment type="similarity">
    <text evidence="1">Belongs to the UDP-glycosyltransferase family.</text>
</comment>
<dbReference type="EMBL" id="JACGWK010000009">
    <property type="protein sequence ID" value="KAL0333992.1"/>
    <property type="molecule type" value="Genomic_DNA"/>
</dbReference>
<protein>
    <submittedName>
        <fullName evidence="5">UDP-glycosyltransferase 73C3</fullName>
    </submittedName>
</protein>
<dbReference type="FunFam" id="3.40.50.2000:FF:000071">
    <property type="entry name" value="Glycosyltransferase"/>
    <property type="match status" value="1"/>
</dbReference>
<dbReference type="Pfam" id="PF00201">
    <property type="entry name" value="UDPGT"/>
    <property type="match status" value="1"/>
</dbReference>
<reference evidence="5" key="1">
    <citation type="submission" date="2020-06" db="EMBL/GenBank/DDBJ databases">
        <authorList>
            <person name="Li T."/>
            <person name="Hu X."/>
            <person name="Zhang T."/>
            <person name="Song X."/>
            <person name="Zhang H."/>
            <person name="Dai N."/>
            <person name="Sheng W."/>
            <person name="Hou X."/>
            <person name="Wei L."/>
        </authorList>
    </citation>
    <scope>NUCLEOTIDE SEQUENCE</scope>
    <source>
        <strain evidence="5">G01</strain>
        <tissue evidence="5">Leaf</tissue>
    </source>
</reference>
<organism evidence="5">
    <name type="scientific">Sesamum angustifolium</name>
    <dbReference type="NCBI Taxonomy" id="2727405"/>
    <lineage>
        <taxon>Eukaryota</taxon>
        <taxon>Viridiplantae</taxon>
        <taxon>Streptophyta</taxon>
        <taxon>Embryophyta</taxon>
        <taxon>Tracheophyta</taxon>
        <taxon>Spermatophyta</taxon>
        <taxon>Magnoliopsida</taxon>
        <taxon>eudicotyledons</taxon>
        <taxon>Gunneridae</taxon>
        <taxon>Pentapetalae</taxon>
        <taxon>asterids</taxon>
        <taxon>lamiids</taxon>
        <taxon>Lamiales</taxon>
        <taxon>Pedaliaceae</taxon>
        <taxon>Sesamum</taxon>
    </lineage>
</organism>
<dbReference type="GO" id="GO:0035251">
    <property type="term" value="F:UDP-glucosyltransferase activity"/>
    <property type="evidence" value="ECO:0007669"/>
    <property type="project" value="TreeGrafter"/>
</dbReference>
<keyword evidence="2" id="KW-0328">Glycosyltransferase</keyword>
<proteinExistence type="inferred from homology"/>
<evidence type="ECO:0000256" key="1">
    <source>
        <dbReference type="ARBA" id="ARBA00009995"/>
    </source>
</evidence>
<dbReference type="Pfam" id="PF26168">
    <property type="entry name" value="Glyco_transf_N"/>
    <property type="match status" value="1"/>
</dbReference>
<dbReference type="Gene3D" id="3.40.50.2000">
    <property type="entry name" value="Glycogen Phosphorylase B"/>
    <property type="match status" value="2"/>
</dbReference>
<evidence type="ECO:0000256" key="3">
    <source>
        <dbReference type="ARBA" id="ARBA00022679"/>
    </source>
</evidence>
<feature type="domain" description="Glycosyltransferase N-terminal" evidence="4">
    <location>
        <begin position="15"/>
        <end position="256"/>
    </location>
</feature>
<sequence>MTAVRMSVQEQQPHMVMLPFMAQAHMLPMVDLARLLAKRGLTISILATPHNAGRFKSAIDRAIATGLDIHILHLKFPCSEVGLPDGCENFDMLASGNDVLKFFRAIDMLKEQVEEMLRQLEPSPSCLIADACFPSWATNVALKLDIPRVLFYATTCFALLCQHIQNNCKELEAITSDTEYFVVPGLPDRIELTKAQLGGAPKNPSFEWNELWDEMRKAESEAFGAIVANTFEELESEYIKEYKKAIGKGVWCVGPVSLCNKDYADKVERGNKLVSADENEYYLKWLDSREPGSVIYVCLGSQSSPSTLQLIELALALEASNRPFIWVLRNASEESQKWILEEKFEERIKDRGLLIRSWAPQVLILSHPSIGAFLTHCGGNSMVEGMTAGVPMLTWPVFSDTFRNEKLIVNVIKMGVRVGVEKPVFLGEDEDEHRVQVKKDEIKRAIEKLMSGGEEGKEMRKRAKELGEMAERAVEEGGSSYLNVTLFIQDVMAEQARLAGLQ</sequence>
<evidence type="ECO:0000259" key="4">
    <source>
        <dbReference type="Pfam" id="PF26168"/>
    </source>
</evidence>
<dbReference type="FunFam" id="3.40.50.2000:FF:000047">
    <property type="entry name" value="Glycosyltransferase"/>
    <property type="match status" value="1"/>
</dbReference>
<dbReference type="AlphaFoldDB" id="A0AAW2MQT2"/>
<accession>A0AAW2MQT2</accession>
<dbReference type="PANTHER" id="PTHR48047">
    <property type="entry name" value="GLYCOSYLTRANSFERASE"/>
    <property type="match status" value="1"/>
</dbReference>
<name>A0AAW2MQT2_9LAMI</name>
<dbReference type="InterPro" id="IPR002213">
    <property type="entry name" value="UDP_glucos_trans"/>
</dbReference>
<gene>
    <name evidence="5" type="ORF">Sangu_1555400</name>
</gene>
<dbReference type="SUPFAM" id="SSF53756">
    <property type="entry name" value="UDP-Glycosyltransferase/glycogen phosphorylase"/>
    <property type="match status" value="1"/>
</dbReference>
<dbReference type="CDD" id="cd03784">
    <property type="entry name" value="GT1_Gtf-like"/>
    <property type="match status" value="1"/>
</dbReference>
<evidence type="ECO:0000256" key="2">
    <source>
        <dbReference type="ARBA" id="ARBA00022676"/>
    </source>
</evidence>
<comment type="caution">
    <text evidence="5">The sequence shown here is derived from an EMBL/GenBank/DDBJ whole genome shotgun (WGS) entry which is preliminary data.</text>
</comment>
<keyword evidence="3" id="KW-0808">Transferase</keyword>
<dbReference type="InterPro" id="IPR058980">
    <property type="entry name" value="Glyco_transf_N"/>
</dbReference>
<reference evidence="5" key="2">
    <citation type="journal article" date="2024" name="Plant">
        <title>Genomic evolution and insights into agronomic trait innovations of Sesamum species.</title>
        <authorList>
            <person name="Miao H."/>
            <person name="Wang L."/>
            <person name="Qu L."/>
            <person name="Liu H."/>
            <person name="Sun Y."/>
            <person name="Le M."/>
            <person name="Wang Q."/>
            <person name="Wei S."/>
            <person name="Zheng Y."/>
            <person name="Lin W."/>
            <person name="Duan Y."/>
            <person name="Cao H."/>
            <person name="Xiong S."/>
            <person name="Wang X."/>
            <person name="Wei L."/>
            <person name="Li C."/>
            <person name="Ma Q."/>
            <person name="Ju M."/>
            <person name="Zhao R."/>
            <person name="Li G."/>
            <person name="Mu C."/>
            <person name="Tian Q."/>
            <person name="Mei H."/>
            <person name="Zhang T."/>
            <person name="Gao T."/>
            <person name="Zhang H."/>
        </authorList>
    </citation>
    <scope>NUCLEOTIDE SEQUENCE</scope>
    <source>
        <strain evidence="5">G01</strain>
    </source>
</reference>